<dbReference type="InterPro" id="IPR019734">
    <property type="entry name" value="TPR_rpt"/>
</dbReference>
<gene>
    <name evidence="2" type="ORF">MKY91_07400</name>
</gene>
<reference evidence="2 3" key="1">
    <citation type="submission" date="2024-03" db="EMBL/GenBank/DDBJ databases">
        <title>Bacilli Hybrid Assemblies.</title>
        <authorList>
            <person name="Kovac J."/>
        </authorList>
    </citation>
    <scope>NUCLEOTIDE SEQUENCE [LARGE SCALE GENOMIC DNA]</scope>
    <source>
        <strain evidence="2 3">FSL R7-0666</strain>
    </source>
</reference>
<proteinExistence type="predicted"/>
<keyword evidence="2" id="KW-0808">Transferase</keyword>
<dbReference type="GO" id="GO:0008168">
    <property type="term" value="F:methyltransferase activity"/>
    <property type="evidence" value="ECO:0007669"/>
    <property type="project" value="UniProtKB-KW"/>
</dbReference>
<dbReference type="EMBL" id="JBCITK010000001">
    <property type="protein sequence ID" value="MEN0642968.1"/>
    <property type="molecule type" value="Genomic_DNA"/>
</dbReference>
<feature type="repeat" description="TPR" evidence="1">
    <location>
        <begin position="129"/>
        <end position="162"/>
    </location>
</feature>
<organism evidence="2 3">
    <name type="scientific">Alkalicoccobacillus gibsonii</name>
    <dbReference type="NCBI Taxonomy" id="79881"/>
    <lineage>
        <taxon>Bacteria</taxon>
        <taxon>Bacillati</taxon>
        <taxon>Bacillota</taxon>
        <taxon>Bacilli</taxon>
        <taxon>Bacillales</taxon>
        <taxon>Bacillaceae</taxon>
        <taxon>Alkalicoccobacillus</taxon>
    </lineage>
</organism>
<evidence type="ECO:0000256" key="1">
    <source>
        <dbReference type="PROSITE-ProRule" id="PRU00339"/>
    </source>
</evidence>
<dbReference type="GO" id="GO:0032259">
    <property type="term" value="P:methylation"/>
    <property type="evidence" value="ECO:0007669"/>
    <property type="project" value="UniProtKB-KW"/>
</dbReference>
<dbReference type="RefSeq" id="WP_343129985.1">
    <property type="nucleotide sequence ID" value="NZ_JBCITK010000001.1"/>
</dbReference>
<keyword evidence="2" id="KW-0489">Methyltransferase</keyword>
<keyword evidence="1" id="KW-0802">TPR repeat</keyword>
<evidence type="ECO:0000313" key="2">
    <source>
        <dbReference type="EMBL" id="MEN0642968.1"/>
    </source>
</evidence>
<dbReference type="Pfam" id="PF18801">
    <property type="entry name" value="RapH_N"/>
    <property type="match status" value="1"/>
</dbReference>
<dbReference type="Proteomes" id="UP001418796">
    <property type="component" value="Unassembled WGS sequence"/>
</dbReference>
<protein>
    <submittedName>
        <fullName evidence="2">Modification methylase CeqI</fullName>
    </submittedName>
</protein>
<keyword evidence="3" id="KW-1185">Reference proteome</keyword>
<name>A0ABU9VGD5_9BACI</name>
<dbReference type="PROSITE" id="PS50005">
    <property type="entry name" value="TPR"/>
    <property type="match status" value="1"/>
</dbReference>
<accession>A0ABU9VGD5</accession>
<dbReference type="InterPro" id="IPR011990">
    <property type="entry name" value="TPR-like_helical_dom_sf"/>
</dbReference>
<sequence>MRTAISAAMVGAKCADWYSFMIAREIDKSIAIKEEITMMLSDMEESDKVLAYYSLLEFRHQLLLQESSSESYSHSSVVTIQQSDPFLEFLYYFMNGQNEFYQNRFKSAIRLYVKAEALLEHVTDDYERAEFYQRIGEGYYRINQYTFAVSYLEMALAIFIKDESYREKVLYAELVLAAIDTEIVRYDEAEIRYQRIMKDSYDFPYAHSLIIRGIGINRLRQNLQEEAKNYMERALAIPEHQDSIVSIKTKADLAFIKLRLKEEDAESLLLEAEKLAFEQGNIEYQARCLICRHLHVTPDEESVNKGVQMLIHDELYFDASEVCEEITYFYEKRGDFELALKYMKIARDMNVLQFTLGSD</sequence>
<comment type="caution">
    <text evidence="2">The sequence shown here is derived from an EMBL/GenBank/DDBJ whole genome shotgun (WGS) entry which is preliminary data.</text>
</comment>
<dbReference type="Gene3D" id="1.25.40.10">
    <property type="entry name" value="Tetratricopeptide repeat domain"/>
    <property type="match status" value="1"/>
</dbReference>
<evidence type="ECO:0000313" key="3">
    <source>
        <dbReference type="Proteomes" id="UP001418796"/>
    </source>
</evidence>
<dbReference type="SUPFAM" id="SSF48452">
    <property type="entry name" value="TPR-like"/>
    <property type="match status" value="1"/>
</dbReference>